<dbReference type="AlphaFoldDB" id="A0A0L0SGG5"/>
<evidence type="ECO:0000313" key="1">
    <source>
        <dbReference type="EMBL" id="KNE61534.1"/>
    </source>
</evidence>
<organism evidence="1 2">
    <name type="scientific">Allomyces macrogynus (strain ATCC 38327)</name>
    <name type="common">Allomyces javanicus var. macrogynus</name>
    <dbReference type="NCBI Taxonomy" id="578462"/>
    <lineage>
        <taxon>Eukaryota</taxon>
        <taxon>Fungi</taxon>
        <taxon>Fungi incertae sedis</taxon>
        <taxon>Blastocladiomycota</taxon>
        <taxon>Blastocladiomycetes</taxon>
        <taxon>Blastocladiales</taxon>
        <taxon>Blastocladiaceae</taxon>
        <taxon>Allomyces</taxon>
    </lineage>
</organism>
<protein>
    <submittedName>
        <fullName evidence="1">Uncharacterized protein</fullName>
    </submittedName>
</protein>
<reference evidence="1 2" key="1">
    <citation type="submission" date="2009-11" db="EMBL/GenBank/DDBJ databases">
        <title>Annotation of Allomyces macrogynus ATCC 38327.</title>
        <authorList>
            <consortium name="The Broad Institute Genome Sequencing Platform"/>
            <person name="Russ C."/>
            <person name="Cuomo C."/>
            <person name="Burger G."/>
            <person name="Gray M.W."/>
            <person name="Holland P.W.H."/>
            <person name="King N."/>
            <person name="Lang F.B.F."/>
            <person name="Roger A.J."/>
            <person name="Ruiz-Trillo I."/>
            <person name="Young S.K."/>
            <person name="Zeng Q."/>
            <person name="Gargeya S."/>
            <person name="Fitzgerald M."/>
            <person name="Haas B."/>
            <person name="Abouelleil A."/>
            <person name="Alvarado L."/>
            <person name="Arachchi H.M."/>
            <person name="Berlin A."/>
            <person name="Chapman S.B."/>
            <person name="Gearin G."/>
            <person name="Goldberg J."/>
            <person name="Griggs A."/>
            <person name="Gujja S."/>
            <person name="Hansen M."/>
            <person name="Heiman D."/>
            <person name="Howarth C."/>
            <person name="Larimer J."/>
            <person name="Lui A."/>
            <person name="MacDonald P.J.P."/>
            <person name="McCowen C."/>
            <person name="Montmayeur A."/>
            <person name="Murphy C."/>
            <person name="Neiman D."/>
            <person name="Pearson M."/>
            <person name="Priest M."/>
            <person name="Roberts A."/>
            <person name="Saif S."/>
            <person name="Shea T."/>
            <person name="Sisk P."/>
            <person name="Stolte C."/>
            <person name="Sykes S."/>
            <person name="Wortman J."/>
            <person name="Nusbaum C."/>
            <person name="Birren B."/>
        </authorList>
    </citation>
    <scope>NUCLEOTIDE SEQUENCE [LARGE SCALE GENOMIC DNA]</scope>
    <source>
        <strain evidence="1 2">ATCC 38327</strain>
    </source>
</reference>
<name>A0A0L0SGG5_ALLM3</name>
<accession>A0A0L0SGG5</accession>
<reference evidence="1 2" key="2">
    <citation type="submission" date="2009-11" db="EMBL/GenBank/DDBJ databases">
        <title>The Genome Sequence of Allomyces macrogynus strain ATCC 38327.</title>
        <authorList>
            <consortium name="The Broad Institute Genome Sequencing Platform"/>
            <person name="Russ C."/>
            <person name="Cuomo C."/>
            <person name="Shea T."/>
            <person name="Young S.K."/>
            <person name="Zeng Q."/>
            <person name="Koehrsen M."/>
            <person name="Haas B."/>
            <person name="Borodovsky M."/>
            <person name="Guigo R."/>
            <person name="Alvarado L."/>
            <person name="Berlin A."/>
            <person name="Borenstein D."/>
            <person name="Chen Z."/>
            <person name="Engels R."/>
            <person name="Freedman E."/>
            <person name="Gellesch M."/>
            <person name="Goldberg J."/>
            <person name="Griggs A."/>
            <person name="Gujja S."/>
            <person name="Heiman D."/>
            <person name="Hepburn T."/>
            <person name="Howarth C."/>
            <person name="Jen D."/>
            <person name="Larson L."/>
            <person name="Lewis B."/>
            <person name="Mehta T."/>
            <person name="Park D."/>
            <person name="Pearson M."/>
            <person name="Roberts A."/>
            <person name="Saif S."/>
            <person name="Shenoy N."/>
            <person name="Sisk P."/>
            <person name="Stolte C."/>
            <person name="Sykes S."/>
            <person name="Walk T."/>
            <person name="White J."/>
            <person name="Yandava C."/>
            <person name="Burger G."/>
            <person name="Gray M.W."/>
            <person name="Holland P.W.H."/>
            <person name="King N."/>
            <person name="Lang F.B.F."/>
            <person name="Roger A.J."/>
            <person name="Ruiz-Trillo I."/>
            <person name="Lander E."/>
            <person name="Nusbaum C."/>
        </authorList>
    </citation>
    <scope>NUCLEOTIDE SEQUENCE [LARGE SCALE GENOMIC DNA]</scope>
    <source>
        <strain evidence="1 2">ATCC 38327</strain>
    </source>
</reference>
<keyword evidence="2" id="KW-1185">Reference proteome</keyword>
<dbReference type="EMBL" id="GG745338">
    <property type="protein sequence ID" value="KNE61534.1"/>
    <property type="molecule type" value="Genomic_DNA"/>
</dbReference>
<dbReference type="Proteomes" id="UP000054350">
    <property type="component" value="Unassembled WGS sequence"/>
</dbReference>
<sequence>MEECVKASFMMRGASVTTPLPTYSPGRLSRDSLVYLRGRSDRERYLKLRAYTSILFRDRHVMPMVTGATPLTRARATHDVLHRVLANVVATGTVATSWLLLRHAHFAGRSLSSLVDALGLPTAARADLRRSGRIAPVPLLNFVRDVVRAESDLLQFDYLGMYLWCLDLLVDVRARACAALGPAVKAEIVGSRDVTLFLLAARLDRDPGLVGRRGVLLGHHLCHAHVHVEPGRETAATSPSSYRRKRVSYPPLA</sequence>
<gene>
    <name evidence="1" type="ORF">AMAG_18643</name>
</gene>
<dbReference type="VEuPathDB" id="FungiDB:AMAG_18643"/>
<proteinExistence type="predicted"/>
<evidence type="ECO:0000313" key="2">
    <source>
        <dbReference type="Proteomes" id="UP000054350"/>
    </source>
</evidence>